<protein>
    <recommendedName>
        <fullName evidence="2">Reverse transcriptase domain-containing protein</fullName>
    </recommendedName>
</protein>
<sequence>SGPTRGQDVAPVVYECTFAGFMKCNLAVFRGVEGAVKLRRWFEKTKCLFEISKCVEGKKLKFAAAILEGPALTWWKSKVATMGLEIVNQMPWTEMKQLMNAEFCQIEEV</sequence>
<gene>
    <name evidence="1" type="ORF">Tci_866068</name>
</gene>
<dbReference type="AlphaFoldDB" id="A0A699SAJ3"/>
<feature type="non-terminal residue" evidence="1">
    <location>
        <position position="1"/>
    </location>
</feature>
<accession>A0A699SAJ3</accession>
<evidence type="ECO:0008006" key="2">
    <source>
        <dbReference type="Google" id="ProtNLM"/>
    </source>
</evidence>
<proteinExistence type="predicted"/>
<organism evidence="1">
    <name type="scientific">Tanacetum cinerariifolium</name>
    <name type="common">Dalmatian daisy</name>
    <name type="synonym">Chrysanthemum cinerariifolium</name>
    <dbReference type="NCBI Taxonomy" id="118510"/>
    <lineage>
        <taxon>Eukaryota</taxon>
        <taxon>Viridiplantae</taxon>
        <taxon>Streptophyta</taxon>
        <taxon>Embryophyta</taxon>
        <taxon>Tracheophyta</taxon>
        <taxon>Spermatophyta</taxon>
        <taxon>Magnoliopsida</taxon>
        <taxon>eudicotyledons</taxon>
        <taxon>Gunneridae</taxon>
        <taxon>Pentapetalae</taxon>
        <taxon>asterids</taxon>
        <taxon>campanulids</taxon>
        <taxon>Asterales</taxon>
        <taxon>Asteraceae</taxon>
        <taxon>Asteroideae</taxon>
        <taxon>Anthemideae</taxon>
        <taxon>Anthemidinae</taxon>
        <taxon>Tanacetum</taxon>
    </lineage>
</organism>
<name>A0A699SAJ3_TANCI</name>
<evidence type="ECO:0000313" key="1">
    <source>
        <dbReference type="EMBL" id="GFC94098.1"/>
    </source>
</evidence>
<comment type="caution">
    <text evidence="1">The sequence shown here is derived from an EMBL/GenBank/DDBJ whole genome shotgun (WGS) entry which is preliminary data.</text>
</comment>
<dbReference type="EMBL" id="BKCJ011146973">
    <property type="protein sequence ID" value="GFC94098.1"/>
    <property type="molecule type" value="Genomic_DNA"/>
</dbReference>
<reference evidence="1" key="1">
    <citation type="journal article" date="2019" name="Sci. Rep.">
        <title>Draft genome of Tanacetum cinerariifolium, the natural source of mosquito coil.</title>
        <authorList>
            <person name="Yamashiro T."/>
            <person name="Shiraishi A."/>
            <person name="Satake H."/>
            <person name="Nakayama K."/>
        </authorList>
    </citation>
    <scope>NUCLEOTIDE SEQUENCE</scope>
</reference>